<evidence type="ECO:0000256" key="1">
    <source>
        <dbReference type="SAM" id="MobiDB-lite"/>
    </source>
</evidence>
<dbReference type="AlphaFoldDB" id="A0A7S1LSN6"/>
<feature type="region of interest" description="Disordered" evidence="1">
    <location>
        <begin position="1"/>
        <end position="116"/>
    </location>
</feature>
<name>A0A7S1LSN6_ALECA</name>
<reference evidence="2" key="1">
    <citation type="submission" date="2021-01" db="EMBL/GenBank/DDBJ databases">
        <authorList>
            <person name="Corre E."/>
            <person name="Pelletier E."/>
            <person name="Niang G."/>
            <person name="Scheremetjew M."/>
            <person name="Finn R."/>
            <person name="Kale V."/>
            <person name="Holt S."/>
            <person name="Cochrane G."/>
            <person name="Meng A."/>
            <person name="Brown T."/>
            <person name="Cohen L."/>
        </authorList>
    </citation>
    <scope>NUCLEOTIDE SEQUENCE</scope>
    <source>
        <strain evidence="2">OF101</strain>
    </source>
</reference>
<feature type="compositionally biased region" description="Basic and acidic residues" evidence="1">
    <location>
        <begin position="77"/>
        <end position="107"/>
    </location>
</feature>
<evidence type="ECO:0000313" key="2">
    <source>
        <dbReference type="EMBL" id="CAD9110967.1"/>
    </source>
</evidence>
<proteinExistence type="predicted"/>
<protein>
    <submittedName>
        <fullName evidence="2">Uncharacterized protein</fullName>
    </submittedName>
</protein>
<feature type="compositionally biased region" description="Basic and acidic residues" evidence="1">
    <location>
        <begin position="26"/>
        <end position="36"/>
    </location>
</feature>
<gene>
    <name evidence="2" type="ORF">ACAT0790_LOCUS12396</name>
</gene>
<accession>A0A7S1LSN6</accession>
<feature type="compositionally biased region" description="Low complexity" evidence="1">
    <location>
        <begin position="9"/>
        <end position="20"/>
    </location>
</feature>
<feature type="compositionally biased region" description="Acidic residues" evidence="1">
    <location>
        <begin position="52"/>
        <end position="61"/>
    </location>
</feature>
<dbReference type="EMBL" id="HBGE01020560">
    <property type="protein sequence ID" value="CAD9110967.1"/>
    <property type="molecule type" value="Transcribed_RNA"/>
</dbReference>
<sequence>MFEFDFADLPEGPGDAPGLPAAGGGREADDRPEERSGGTADKSVRAGGPLFDFDDLDDLPGEAEQPPASAPAGKAEQLIEREAHAREKSQVANVAREELDGVKGLGEREDEEEQEDDEDISMMFYMMFASGEKAESVITLKAGEGIRRILTQRQLIGEIVRKKPPSAAVFVHSDPASTVKFGTWFGSLRAPVVFLEAPEPEVAEFIREDPDGPFAELDVDVRDAYWERWGFDEDKKETMLKMDWHSLPNIFTEGSCFIPRLAEGGVLQRAPPRIMAFVVAFRVVNKAVWASILDALTGLELARDTYVLHKFGEAVLQRYKKTTAARLLSAVVSAFRTQRHFGVVEAQVRWGREDHRMPSHKDGATSLLHMSITLGGRRRVWAGTFEGSNAVAVARAAPDGQRADPEVNVYDAEAWQPPRLQQFEMTKGCTYVSSPFCFEHAVEYYACDRSDPVIALQCRFCFPPDVGKLLNNVRTPEMLEVSSVIAECLRATGGAGQLRMPTLNEVVQADAQLRAQLEDKLGNQ</sequence>
<organism evidence="2">
    <name type="scientific">Alexandrium catenella</name>
    <name type="common">Red tide dinoflagellate</name>
    <name type="synonym">Gonyaulax catenella</name>
    <dbReference type="NCBI Taxonomy" id="2925"/>
    <lineage>
        <taxon>Eukaryota</taxon>
        <taxon>Sar</taxon>
        <taxon>Alveolata</taxon>
        <taxon>Dinophyceae</taxon>
        <taxon>Gonyaulacales</taxon>
        <taxon>Pyrocystaceae</taxon>
        <taxon>Alexandrium</taxon>
    </lineage>
</organism>